<dbReference type="EMBL" id="JQ596859">
    <property type="protein sequence ID" value="AFR32446.1"/>
    <property type="molecule type" value="Genomic_DNA"/>
</dbReference>
<dbReference type="SUPFAM" id="SSF52540">
    <property type="entry name" value="P-loop containing nucleoside triphosphate hydrolases"/>
    <property type="match status" value="3"/>
</dbReference>
<evidence type="ECO:0000256" key="5">
    <source>
        <dbReference type="ARBA" id="ARBA00022806"/>
    </source>
</evidence>
<dbReference type="Pfam" id="PF02689">
    <property type="entry name" value="Herpes_Helicase"/>
    <property type="match status" value="1"/>
</dbReference>
<keyword evidence="3" id="KW-0547">Nucleotide-binding</keyword>
<dbReference type="Proteomes" id="UP000167073">
    <property type="component" value="Segment"/>
</dbReference>
<dbReference type="OrthoDB" id="496at10239"/>
<dbReference type="GO" id="GO:0004386">
    <property type="term" value="F:helicase activity"/>
    <property type="evidence" value="ECO:0007669"/>
    <property type="project" value="UniProtKB-KW"/>
</dbReference>
<evidence type="ECO:0000256" key="2">
    <source>
        <dbReference type="ARBA" id="ARBA00022705"/>
    </source>
</evidence>
<dbReference type="GO" id="GO:0005524">
    <property type="term" value="F:ATP binding"/>
    <property type="evidence" value="ECO:0007669"/>
    <property type="project" value="UniProtKB-KW"/>
</dbReference>
<reference evidence="8 9" key="1">
    <citation type="journal article" date="2012" name="Virology">
        <title>Analysis of the genome of leporid herpesvirus 4.</title>
        <authorList>
            <person name="Babra B."/>
            <person name="Watson G."/>
            <person name="Xu W."/>
            <person name="Jeffrey B.M."/>
            <person name="Xu J.R."/>
            <person name="Rockey D.D."/>
            <person name="Rohrmann G.F."/>
            <person name="Jin L."/>
        </authorList>
    </citation>
    <scope>NUCLEOTIDE SEQUENCE [LARGE SCALE GENOMIC DNA]</scope>
    <source>
        <strain evidence="8">LHV4012612</strain>
    </source>
</reference>
<dbReference type="InterPro" id="IPR027417">
    <property type="entry name" value="P-loop_NTPase"/>
</dbReference>
<evidence type="ECO:0000256" key="3">
    <source>
        <dbReference type="ARBA" id="ARBA00022741"/>
    </source>
</evidence>
<dbReference type="InterPro" id="IPR034711">
    <property type="entry name" value="HSV_HELI"/>
</dbReference>
<evidence type="ECO:0000313" key="8">
    <source>
        <dbReference type="EMBL" id="AFR32446.1"/>
    </source>
</evidence>
<dbReference type="GO" id="GO:0016787">
    <property type="term" value="F:hydrolase activity"/>
    <property type="evidence" value="ECO:0007669"/>
    <property type="project" value="UniProtKB-KW"/>
</dbReference>
<evidence type="ECO:0000256" key="6">
    <source>
        <dbReference type="ARBA" id="ARBA00022840"/>
    </source>
</evidence>
<evidence type="ECO:0000256" key="1">
    <source>
        <dbReference type="ARBA" id="ARBA00022562"/>
    </source>
</evidence>
<dbReference type="GeneID" id="26887540"/>
<dbReference type="HAMAP" id="MF_04030">
    <property type="entry name" value="HSV_HELI"/>
    <property type="match status" value="1"/>
</dbReference>
<dbReference type="Gene3D" id="3.40.50.300">
    <property type="entry name" value="P-loop containing nucleotide triphosphate hydrolases"/>
    <property type="match status" value="1"/>
</dbReference>
<keyword evidence="1" id="KW-1048">Host nucleus</keyword>
<keyword evidence="4" id="KW-0378">Hydrolase</keyword>
<name>J9QQR7_9ALPH</name>
<organism evidence="8 9">
    <name type="scientific">Leporid alphaherpesvirus 4</name>
    <dbReference type="NCBI Taxonomy" id="481315"/>
    <lineage>
        <taxon>Viruses</taxon>
        <taxon>Duplodnaviria</taxon>
        <taxon>Heunggongvirae</taxon>
        <taxon>Peploviricota</taxon>
        <taxon>Herviviricetes</taxon>
        <taxon>Herpesvirales</taxon>
        <taxon>Orthoherpesviridae</taxon>
        <taxon>Alphaherpesvirinae</taxon>
        <taxon>Simplexvirus</taxon>
        <taxon>Simplexvirus leporidalpha4</taxon>
    </lineage>
</organism>
<keyword evidence="5 8" id="KW-0347">Helicase</keyword>
<keyword evidence="6" id="KW-0067">ATP-binding</keyword>
<dbReference type="KEGG" id="vg:26887540"/>
<feature type="domain" description="DNA replication helicase" evidence="7">
    <location>
        <begin position="52"/>
        <end position="885"/>
    </location>
</feature>
<evidence type="ECO:0000313" key="9">
    <source>
        <dbReference type="Proteomes" id="UP000167073"/>
    </source>
</evidence>
<dbReference type="RefSeq" id="YP_009230135.1">
    <property type="nucleotide sequence ID" value="NC_029311.1"/>
</dbReference>
<proteinExistence type="inferred from homology"/>
<protein>
    <submittedName>
        <fullName evidence="8">Helicase-primase helicase subunit</fullName>
    </submittedName>
</protein>
<evidence type="ECO:0000259" key="7">
    <source>
        <dbReference type="Pfam" id="PF02689"/>
    </source>
</evidence>
<sequence>MYTPCPSVYPNSPISISRKSTVSGVGCTRAQRSATMDSGSSSEAAGPAAIPNWVFLNFTSMHGIQPILRRVRELSEMRLEEARVPCVQWFRDVAALDTPEGLPLREFPFSVYLISGNAGSGKSTCVQTLSQVLNCVVTGATRVAAQNMYMKLSTAFLSRPINTIFHEFGFRGNHVQAQLGQHPYVLSSTPATVEDLQRRDLTYYWEVISDITRRALANGAEARQEFRALEQVERARGMPPGSLTTLAHITHGGLPAFTRSNVIVIDEAGLLGRHLLTAVVYCWWMTNAIYRTPQYARRLMPVLVCVGSPTQTESLESTFEHQTLRCCVRQSENVLTYLICNRTLREYTRLPHSWAIFINNKRCSEHEFGNLMKALEYGLPITDEHMQFVDRFVVPESFITNPANLPGWTRLFSSHKEVSAYMSRLHAHLKTAGETEFTVFTLPVCTFVSIKGFEEYRKITHQPALSVEKWITANASRITNYSQSQDLDAGRIRYSTHGKHQVVVATNDVTYVLNSQVAVTARLRKLVFGFSGTFRLFESMLRDDGFVKTQGETLVELAYQFLSRLIFGGLIRFYEFLLRPGVDDAKRADAYSRMGALTTQLLALDVPQAAACPPSSEAAFDYGKLDGDAEPDDLDVAFAGIGDQGLDMFYCHYDICQADTAAAVHAQFGLLKRAFLGRYGILRDLFGDEFESAPFSTYVDNVVFRGCETIVGSMRGGLPSIALQTDSYTLVGYTYARVFSFAEEMRRRHFAPPGVAELLDEFSMPYVVLRDQNGFVSVINTNISDFVETVDSRELPMATTADYGMSSKLAMTIARSQGLSLERVAICFSPANLRLNSAYVAMSRTTSSEFLRMNLNPLREKHVRDDVISEHILAALRDPNVLIVY</sequence>
<dbReference type="GO" id="GO:0006260">
    <property type="term" value="P:DNA replication"/>
    <property type="evidence" value="ECO:0007669"/>
    <property type="project" value="UniProtKB-KW"/>
</dbReference>
<accession>J9QQR7</accession>
<keyword evidence="9" id="KW-1185">Reference proteome</keyword>
<dbReference type="InterPro" id="IPR003840">
    <property type="entry name" value="DNA_helicase_dom"/>
</dbReference>
<keyword evidence="2" id="KW-0235">DNA replication</keyword>
<evidence type="ECO:0000256" key="4">
    <source>
        <dbReference type="ARBA" id="ARBA00022801"/>
    </source>
</evidence>